<dbReference type="EMBL" id="FOYM01000004">
    <property type="protein sequence ID" value="SFQ99276.1"/>
    <property type="molecule type" value="Genomic_DNA"/>
</dbReference>
<dbReference type="AlphaFoldDB" id="A0A1I6D195"/>
<name>A0A1I6D195_9FIRM</name>
<dbReference type="Gene3D" id="2.60.120.10">
    <property type="entry name" value="Jelly Rolls"/>
    <property type="match status" value="1"/>
</dbReference>
<gene>
    <name evidence="6" type="ORF">SAMN05660706_10463</name>
</gene>
<evidence type="ECO:0000259" key="4">
    <source>
        <dbReference type="PROSITE" id="PS50042"/>
    </source>
</evidence>
<dbReference type="GO" id="GO:0003700">
    <property type="term" value="F:DNA-binding transcription factor activity"/>
    <property type="evidence" value="ECO:0007669"/>
    <property type="project" value="TreeGrafter"/>
</dbReference>
<dbReference type="GO" id="GO:0005829">
    <property type="term" value="C:cytosol"/>
    <property type="evidence" value="ECO:0007669"/>
    <property type="project" value="TreeGrafter"/>
</dbReference>
<dbReference type="Pfam" id="PF13545">
    <property type="entry name" value="HTH_Crp_2"/>
    <property type="match status" value="1"/>
</dbReference>
<dbReference type="InterPro" id="IPR000595">
    <property type="entry name" value="cNMP-bd_dom"/>
</dbReference>
<keyword evidence="3" id="KW-0804">Transcription</keyword>
<dbReference type="STRING" id="39060.SAMN05660706_10463"/>
<keyword evidence="6" id="KW-0808">Transferase</keyword>
<sequence length="220" mass="24721">MDIKNIVKLEDCEREMLRQVGLTRYYKRGENIFCHGDPADRVYLIESGWVKIFRINGNGRYVTVGSIRQPGEMMGLAEALHGVERTCNAGAVTDVQLVTIYREKFFELLECETLLALKVAKLLAFRMRDAEMAVHEIVTRQVAGRLATLLLKFAESCGQQVAGGITIEPRFTHEELAAMIGASRQTVTAILTAMRDEQCVEIEGGSIKITNWHALQRFIS</sequence>
<keyword evidence="1" id="KW-0805">Transcription regulation</keyword>
<dbReference type="Pfam" id="PF00027">
    <property type="entry name" value="cNMP_binding"/>
    <property type="match status" value="1"/>
</dbReference>
<evidence type="ECO:0000313" key="7">
    <source>
        <dbReference type="Proteomes" id="UP000199584"/>
    </source>
</evidence>
<dbReference type="PANTHER" id="PTHR24567:SF74">
    <property type="entry name" value="HTH-TYPE TRANSCRIPTIONAL REGULATOR ARCR"/>
    <property type="match status" value="1"/>
</dbReference>
<feature type="domain" description="Cyclic nucleotide-binding" evidence="4">
    <location>
        <begin position="5"/>
        <end position="109"/>
    </location>
</feature>
<evidence type="ECO:0000259" key="5">
    <source>
        <dbReference type="PROSITE" id="PS51063"/>
    </source>
</evidence>
<dbReference type="Proteomes" id="UP000199584">
    <property type="component" value="Unassembled WGS sequence"/>
</dbReference>
<dbReference type="GO" id="GO:0016301">
    <property type="term" value="F:kinase activity"/>
    <property type="evidence" value="ECO:0007669"/>
    <property type="project" value="UniProtKB-KW"/>
</dbReference>
<evidence type="ECO:0000256" key="1">
    <source>
        <dbReference type="ARBA" id="ARBA00023015"/>
    </source>
</evidence>
<dbReference type="PANTHER" id="PTHR24567">
    <property type="entry name" value="CRP FAMILY TRANSCRIPTIONAL REGULATORY PROTEIN"/>
    <property type="match status" value="1"/>
</dbReference>
<dbReference type="SUPFAM" id="SSF46785">
    <property type="entry name" value="Winged helix' DNA-binding domain"/>
    <property type="match status" value="1"/>
</dbReference>
<organism evidence="6 7">
    <name type="scientific">Desulfoscipio geothermicus DSM 3669</name>
    <dbReference type="NCBI Taxonomy" id="1121426"/>
    <lineage>
        <taxon>Bacteria</taxon>
        <taxon>Bacillati</taxon>
        <taxon>Bacillota</taxon>
        <taxon>Clostridia</taxon>
        <taxon>Eubacteriales</taxon>
        <taxon>Desulfallaceae</taxon>
        <taxon>Desulfoscipio</taxon>
    </lineage>
</organism>
<dbReference type="PROSITE" id="PS51063">
    <property type="entry name" value="HTH_CRP_2"/>
    <property type="match status" value="1"/>
</dbReference>
<feature type="domain" description="HTH crp-type" evidence="5">
    <location>
        <begin position="140"/>
        <end position="213"/>
    </location>
</feature>
<keyword evidence="6" id="KW-0418">Kinase</keyword>
<keyword evidence="7" id="KW-1185">Reference proteome</keyword>
<dbReference type="SUPFAM" id="SSF51206">
    <property type="entry name" value="cAMP-binding domain-like"/>
    <property type="match status" value="1"/>
</dbReference>
<keyword evidence="2" id="KW-0238">DNA-binding</keyword>
<dbReference type="InterPro" id="IPR018490">
    <property type="entry name" value="cNMP-bd_dom_sf"/>
</dbReference>
<dbReference type="SMART" id="SM00100">
    <property type="entry name" value="cNMP"/>
    <property type="match status" value="1"/>
</dbReference>
<dbReference type="SMART" id="SM00419">
    <property type="entry name" value="HTH_CRP"/>
    <property type="match status" value="1"/>
</dbReference>
<evidence type="ECO:0000256" key="2">
    <source>
        <dbReference type="ARBA" id="ARBA00023125"/>
    </source>
</evidence>
<dbReference type="CDD" id="cd00038">
    <property type="entry name" value="CAP_ED"/>
    <property type="match status" value="1"/>
</dbReference>
<evidence type="ECO:0000256" key="3">
    <source>
        <dbReference type="ARBA" id="ARBA00023163"/>
    </source>
</evidence>
<dbReference type="InterPro" id="IPR050397">
    <property type="entry name" value="Env_Response_Regulators"/>
</dbReference>
<dbReference type="InterPro" id="IPR036390">
    <property type="entry name" value="WH_DNA-bd_sf"/>
</dbReference>
<dbReference type="InterPro" id="IPR014710">
    <property type="entry name" value="RmlC-like_jellyroll"/>
</dbReference>
<evidence type="ECO:0000313" key="6">
    <source>
        <dbReference type="EMBL" id="SFQ99276.1"/>
    </source>
</evidence>
<protein>
    <submittedName>
        <fullName evidence="6">cAMP-binding domain of CRP or a regulatory subunit of cAMP-dependent protein kinases</fullName>
    </submittedName>
</protein>
<accession>A0A1I6D195</accession>
<dbReference type="GO" id="GO:0003677">
    <property type="term" value="F:DNA binding"/>
    <property type="evidence" value="ECO:0007669"/>
    <property type="project" value="UniProtKB-KW"/>
</dbReference>
<dbReference type="RefSeq" id="WP_207545119.1">
    <property type="nucleotide sequence ID" value="NZ_FOYM01000004.1"/>
</dbReference>
<proteinExistence type="predicted"/>
<dbReference type="PROSITE" id="PS50042">
    <property type="entry name" value="CNMP_BINDING_3"/>
    <property type="match status" value="1"/>
</dbReference>
<reference evidence="7" key="1">
    <citation type="submission" date="2016-10" db="EMBL/GenBank/DDBJ databases">
        <authorList>
            <person name="Varghese N."/>
            <person name="Submissions S."/>
        </authorList>
    </citation>
    <scope>NUCLEOTIDE SEQUENCE [LARGE SCALE GENOMIC DNA]</scope>
    <source>
        <strain evidence="7">DSM 3669</strain>
    </source>
</reference>
<dbReference type="InterPro" id="IPR012318">
    <property type="entry name" value="HTH_CRP"/>
</dbReference>